<comment type="caution">
    <text evidence="1">The sequence shown here is derived from an EMBL/GenBank/DDBJ whole genome shotgun (WGS) entry which is preliminary data.</text>
</comment>
<gene>
    <name evidence="1" type="ORF">LZ012_05220</name>
</gene>
<organism evidence="1 2">
    <name type="scientific">Dechloromonas hankyongensis</name>
    <dbReference type="NCBI Taxonomy" id="2908002"/>
    <lineage>
        <taxon>Bacteria</taxon>
        <taxon>Pseudomonadati</taxon>
        <taxon>Pseudomonadota</taxon>
        <taxon>Betaproteobacteria</taxon>
        <taxon>Rhodocyclales</taxon>
        <taxon>Azonexaceae</taxon>
        <taxon>Dechloromonas</taxon>
    </lineage>
</organism>
<reference evidence="1" key="1">
    <citation type="submission" date="2022-01" db="EMBL/GenBank/DDBJ databases">
        <authorList>
            <person name="Jo J.-H."/>
            <person name="Im W.-T."/>
        </authorList>
    </citation>
    <scope>NUCLEOTIDE SEQUENCE</scope>
    <source>
        <strain evidence="1">XY25</strain>
    </source>
</reference>
<protein>
    <recommendedName>
        <fullName evidence="3">Replication protein</fullName>
    </recommendedName>
</protein>
<proteinExistence type="predicted"/>
<dbReference type="RefSeq" id="WP_275708265.1">
    <property type="nucleotide sequence ID" value="NZ_JAKLTN010000001.1"/>
</dbReference>
<evidence type="ECO:0008006" key="3">
    <source>
        <dbReference type="Google" id="ProtNLM"/>
    </source>
</evidence>
<name>A0ABS9JZQ7_9RHOO</name>
<keyword evidence="2" id="KW-1185">Reference proteome</keyword>
<accession>A0ABS9JZQ7</accession>
<evidence type="ECO:0000313" key="1">
    <source>
        <dbReference type="EMBL" id="MCG2576391.1"/>
    </source>
</evidence>
<dbReference type="Proteomes" id="UP001165384">
    <property type="component" value="Unassembled WGS sequence"/>
</dbReference>
<dbReference type="EMBL" id="JAKLTN010000001">
    <property type="protein sequence ID" value="MCG2576391.1"/>
    <property type="molecule type" value="Genomic_DNA"/>
</dbReference>
<sequence length="117" mass="13481">MNSMNPPKILPWVARKAGISDELALKLWRRAVSEAEYLTGKAEGSEFWGLSVERFLAIVEDEVGNVPSYNLTPAPQMSWMWRHQTRMSMLSLLATQNAYRIWQNTWDNMCHPQKKAA</sequence>
<evidence type="ECO:0000313" key="2">
    <source>
        <dbReference type="Proteomes" id="UP001165384"/>
    </source>
</evidence>